<reference evidence="4 5" key="1">
    <citation type="journal article" date="2015" name="Genome Announc.">
        <title>Expanding the biotechnology potential of lactobacilli through comparative genomics of 213 strains and associated genera.</title>
        <authorList>
            <person name="Sun Z."/>
            <person name="Harris H.M."/>
            <person name="McCann A."/>
            <person name="Guo C."/>
            <person name="Argimon S."/>
            <person name="Zhang W."/>
            <person name="Yang X."/>
            <person name="Jeffery I.B."/>
            <person name="Cooney J.C."/>
            <person name="Kagawa T.F."/>
            <person name="Liu W."/>
            <person name="Song Y."/>
            <person name="Salvetti E."/>
            <person name="Wrobel A."/>
            <person name="Rasinkangas P."/>
            <person name="Parkhill J."/>
            <person name="Rea M.C."/>
            <person name="O'Sullivan O."/>
            <person name="Ritari J."/>
            <person name="Douillard F.P."/>
            <person name="Paul Ross R."/>
            <person name="Yang R."/>
            <person name="Briner A.E."/>
            <person name="Felis G.E."/>
            <person name="de Vos W.M."/>
            <person name="Barrangou R."/>
            <person name="Klaenhammer T.R."/>
            <person name="Caufield P.W."/>
            <person name="Cui Y."/>
            <person name="Zhang H."/>
            <person name="O'Toole P.W."/>
        </authorList>
    </citation>
    <scope>NUCLEOTIDE SEQUENCE [LARGE SCALE GENOMIC DNA]</scope>
    <source>
        <strain evidence="4 5">JCM 15530</strain>
    </source>
</reference>
<feature type="transmembrane region" description="Helical" evidence="2">
    <location>
        <begin position="84"/>
        <end position="105"/>
    </location>
</feature>
<dbReference type="InterPro" id="IPR001387">
    <property type="entry name" value="Cro/C1-type_HTH"/>
</dbReference>
<dbReference type="Pfam" id="PF01381">
    <property type="entry name" value="HTH_3"/>
    <property type="match status" value="1"/>
</dbReference>
<gene>
    <name evidence="4" type="ORF">FC96_GL001603</name>
</gene>
<keyword evidence="2" id="KW-0472">Membrane</keyword>
<dbReference type="PANTHER" id="PTHR46558:SF15">
    <property type="entry name" value="HELIX-TURN-HELIX DOMAIN PROTEIN"/>
    <property type="match status" value="1"/>
</dbReference>
<keyword evidence="5" id="KW-1185">Reference proteome</keyword>
<evidence type="ECO:0000256" key="2">
    <source>
        <dbReference type="SAM" id="Phobius"/>
    </source>
</evidence>
<dbReference type="PANTHER" id="PTHR46558">
    <property type="entry name" value="TRACRIPTIONAL REGULATORY PROTEIN-RELATED-RELATED"/>
    <property type="match status" value="1"/>
</dbReference>
<dbReference type="RefSeq" id="WP_056942311.1">
    <property type="nucleotide sequence ID" value="NZ_AZCX01000003.1"/>
</dbReference>
<keyword evidence="2" id="KW-0812">Transmembrane</keyword>
<dbReference type="CDD" id="cd00093">
    <property type="entry name" value="HTH_XRE"/>
    <property type="match status" value="1"/>
</dbReference>
<dbReference type="Gene3D" id="1.10.260.40">
    <property type="entry name" value="lambda repressor-like DNA-binding domains"/>
    <property type="match status" value="1"/>
</dbReference>
<evidence type="ECO:0000313" key="5">
    <source>
        <dbReference type="Proteomes" id="UP000050911"/>
    </source>
</evidence>
<dbReference type="STRING" id="1302272.FC96_GL001603"/>
<dbReference type="InterPro" id="IPR010982">
    <property type="entry name" value="Lambda_DNA-bd_dom_sf"/>
</dbReference>
<accession>A0A0R1HPZ1</accession>
<keyword evidence="2" id="KW-1133">Transmembrane helix</keyword>
<dbReference type="PROSITE" id="PS50943">
    <property type="entry name" value="HTH_CROC1"/>
    <property type="match status" value="1"/>
</dbReference>
<name>A0A0R1HPZ1_9LACO</name>
<dbReference type="GO" id="GO:0003677">
    <property type="term" value="F:DNA binding"/>
    <property type="evidence" value="ECO:0007669"/>
    <property type="project" value="UniProtKB-KW"/>
</dbReference>
<dbReference type="AlphaFoldDB" id="A0A0R1HPZ1"/>
<evidence type="ECO:0000313" key="4">
    <source>
        <dbReference type="EMBL" id="KRK48495.1"/>
    </source>
</evidence>
<organism evidence="4 5">
    <name type="scientific">Secundilactobacillus kimchicus JCM 15530</name>
    <dbReference type="NCBI Taxonomy" id="1302272"/>
    <lineage>
        <taxon>Bacteria</taxon>
        <taxon>Bacillati</taxon>
        <taxon>Bacillota</taxon>
        <taxon>Bacilli</taxon>
        <taxon>Lactobacillales</taxon>
        <taxon>Lactobacillaceae</taxon>
        <taxon>Secundilactobacillus</taxon>
    </lineage>
</organism>
<comment type="caution">
    <text evidence="4">The sequence shown here is derived from an EMBL/GenBank/DDBJ whole genome shotgun (WGS) entry which is preliminary data.</text>
</comment>
<feature type="transmembrane region" description="Helical" evidence="2">
    <location>
        <begin position="150"/>
        <end position="169"/>
    </location>
</feature>
<sequence>MEVSERLGRARNNQQLTQLEVAQRLHVSRQTISNWETGRSYPDIASLLSLADLYRLSLDSLLKEDAKMIEDVKKKERERRGTRVIVMSSLAVDLIGLGMILAHVFKAPGFGMGRLTAMLLVLLVCLNVIVLEASAVRYQQLSGATKGTKMTLLTILFVLMFVIAIIATLTTNLALVLGIACGGLVACLLWWWLVRLTSLKS</sequence>
<feature type="domain" description="HTH cro/C1-type" evidence="3">
    <location>
        <begin position="9"/>
        <end position="61"/>
    </location>
</feature>
<dbReference type="Proteomes" id="UP000050911">
    <property type="component" value="Unassembled WGS sequence"/>
</dbReference>
<dbReference type="PATRIC" id="fig|1302272.5.peg.1619"/>
<dbReference type="SMART" id="SM00530">
    <property type="entry name" value="HTH_XRE"/>
    <property type="match status" value="1"/>
</dbReference>
<feature type="transmembrane region" description="Helical" evidence="2">
    <location>
        <begin position="175"/>
        <end position="194"/>
    </location>
</feature>
<dbReference type="SUPFAM" id="SSF47413">
    <property type="entry name" value="lambda repressor-like DNA-binding domains"/>
    <property type="match status" value="1"/>
</dbReference>
<feature type="transmembrane region" description="Helical" evidence="2">
    <location>
        <begin position="117"/>
        <end position="138"/>
    </location>
</feature>
<proteinExistence type="predicted"/>
<keyword evidence="1" id="KW-0238">DNA-binding</keyword>
<evidence type="ECO:0000256" key="1">
    <source>
        <dbReference type="ARBA" id="ARBA00023125"/>
    </source>
</evidence>
<dbReference type="EMBL" id="AZCX01000003">
    <property type="protein sequence ID" value="KRK48495.1"/>
    <property type="molecule type" value="Genomic_DNA"/>
</dbReference>
<evidence type="ECO:0000259" key="3">
    <source>
        <dbReference type="PROSITE" id="PS50943"/>
    </source>
</evidence>
<protein>
    <recommendedName>
        <fullName evidence="3">HTH cro/C1-type domain-containing protein</fullName>
    </recommendedName>
</protein>